<dbReference type="SUPFAM" id="SSF53756">
    <property type="entry name" value="UDP-Glycosyltransferase/glycogen phosphorylase"/>
    <property type="match status" value="1"/>
</dbReference>
<keyword evidence="1 4" id="KW-0808">Transferase</keyword>
<evidence type="ECO:0000313" key="4">
    <source>
        <dbReference type="EMBL" id="MVO10619.1"/>
    </source>
</evidence>
<dbReference type="EMBL" id="WQLW01000013">
    <property type="protein sequence ID" value="MVO10619.1"/>
    <property type="molecule type" value="Genomic_DNA"/>
</dbReference>
<name>A0A6I4IUL6_9FLAO</name>
<dbReference type="Proteomes" id="UP000431264">
    <property type="component" value="Unassembled WGS sequence"/>
</dbReference>
<dbReference type="PANTHER" id="PTHR46401:SF2">
    <property type="entry name" value="GLYCOSYLTRANSFERASE WBBK-RELATED"/>
    <property type="match status" value="1"/>
</dbReference>
<evidence type="ECO:0000259" key="3">
    <source>
        <dbReference type="Pfam" id="PF13439"/>
    </source>
</evidence>
<accession>A0A6I4IUL6</accession>
<dbReference type="CDD" id="cd03809">
    <property type="entry name" value="GT4_MtfB-like"/>
    <property type="match status" value="1"/>
</dbReference>
<comment type="caution">
    <text evidence="4">The sequence shown here is derived from an EMBL/GenBank/DDBJ whole genome shotgun (WGS) entry which is preliminary data.</text>
</comment>
<dbReference type="InterPro" id="IPR001296">
    <property type="entry name" value="Glyco_trans_1"/>
</dbReference>
<dbReference type="RefSeq" id="WP_140999043.1">
    <property type="nucleotide sequence ID" value="NZ_VDCZ01000013.1"/>
</dbReference>
<evidence type="ECO:0000259" key="2">
    <source>
        <dbReference type="Pfam" id="PF00534"/>
    </source>
</evidence>
<dbReference type="Pfam" id="PF00534">
    <property type="entry name" value="Glycos_transf_1"/>
    <property type="match status" value="1"/>
</dbReference>
<feature type="domain" description="Glycosyl transferase family 1" evidence="2">
    <location>
        <begin position="197"/>
        <end position="348"/>
    </location>
</feature>
<keyword evidence="5" id="KW-1185">Reference proteome</keyword>
<organism evidence="4 5">
    <name type="scientific">Flavobacterium profundi</name>
    <dbReference type="NCBI Taxonomy" id="1774945"/>
    <lineage>
        <taxon>Bacteria</taxon>
        <taxon>Pseudomonadati</taxon>
        <taxon>Bacteroidota</taxon>
        <taxon>Flavobacteriia</taxon>
        <taxon>Flavobacteriales</taxon>
        <taxon>Flavobacteriaceae</taxon>
        <taxon>Flavobacterium</taxon>
    </lineage>
</organism>
<dbReference type="Gene3D" id="3.40.50.2000">
    <property type="entry name" value="Glycogen Phosphorylase B"/>
    <property type="match status" value="2"/>
</dbReference>
<evidence type="ECO:0000313" key="5">
    <source>
        <dbReference type="Proteomes" id="UP000431264"/>
    </source>
</evidence>
<dbReference type="AlphaFoldDB" id="A0A6I4IUL6"/>
<protein>
    <submittedName>
        <fullName evidence="4">Glycosyltransferase</fullName>
    </submittedName>
</protein>
<proteinExistence type="predicted"/>
<evidence type="ECO:0000256" key="1">
    <source>
        <dbReference type="ARBA" id="ARBA00022679"/>
    </source>
</evidence>
<sequence length="372" mass="44394">MKENKKTKILVDCHKFDEDFQGITTYIEGLYTELVQQKDFEFYFASRNLHLLKEVFGEGDNIYYRKLYFSNKWLRLIFDFPRIILKNKIDYAHFQYIVPPIKLCKYITTIHDVLFLEYPKFFTKKYIFKNKYLFGFSAKLSDIILTVSNYSKKRLLEKRIVKDHIYVTPNAVNPVYFKKHDKQVIRAIISEKYKIFQPYFILVSRIEPRKNHLLLLKTYIDYQYYKNYDLVFVGKKDLDYSELYSFLSQLNEEIKKRIHFLENVKNADLLKLIQGARLSVYPSLAEGFGIPPLETLAANIPTVCSNATAMEDFYFLNKYQFNPNNGFDLKEKIDMALNENDLDESIEEMKSTYNWKISAKNYLEAIRFKNSN</sequence>
<reference evidence="5" key="1">
    <citation type="submission" date="2019-05" db="EMBL/GenBank/DDBJ databases">
        <title>Flavobacterium profundi sp. nov., isolated from a deep-sea seamount.</title>
        <authorList>
            <person name="Zhang D.-C."/>
        </authorList>
    </citation>
    <scope>NUCLEOTIDE SEQUENCE [LARGE SCALE GENOMIC DNA]</scope>
    <source>
        <strain evidence="5">TP390</strain>
    </source>
</reference>
<dbReference type="Pfam" id="PF13439">
    <property type="entry name" value="Glyco_transf_4"/>
    <property type="match status" value="1"/>
</dbReference>
<dbReference type="OrthoDB" id="9801609at2"/>
<dbReference type="GO" id="GO:0016757">
    <property type="term" value="F:glycosyltransferase activity"/>
    <property type="evidence" value="ECO:0007669"/>
    <property type="project" value="InterPro"/>
</dbReference>
<feature type="domain" description="Glycosyltransferase subfamily 4-like N-terminal" evidence="3">
    <location>
        <begin position="22"/>
        <end position="174"/>
    </location>
</feature>
<dbReference type="PANTHER" id="PTHR46401">
    <property type="entry name" value="GLYCOSYLTRANSFERASE WBBK-RELATED"/>
    <property type="match status" value="1"/>
</dbReference>
<dbReference type="InterPro" id="IPR028098">
    <property type="entry name" value="Glyco_trans_4-like_N"/>
</dbReference>
<gene>
    <name evidence="4" type="ORF">GOQ30_15705</name>
</gene>